<reference evidence="9 10" key="1">
    <citation type="submission" date="2019-03" db="EMBL/GenBank/DDBJ databases">
        <title>Genomic Encyclopedia of Type Strains, Phase IV (KMG-IV): sequencing the most valuable type-strain genomes for metagenomic binning, comparative biology and taxonomic classification.</title>
        <authorList>
            <person name="Goeker M."/>
        </authorList>
    </citation>
    <scope>NUCLEOTIDE SEQUENCE [LARGE SCALE GENOMIC DNA]</scope>
    <source>
        <strain evidence="9 10">DSM 44496</strain>
    </source>
</reference>
<evidence type="ECO:0000313" key="9">
    <source>
        <dbReference type="EMBL" id="TDP37673.1"/>
    </source>
</evidence>
<dbReference type="GO" id="GO:0004497">
    <property type="term" value="F:monooxygenase activity"/>
    <property type="evidence" value="ECO:0007669"/>
    <property type="project" value="UniProtKB-KW"/>
</dbReference>
<comment type="cofactor">
    <cofactor evidence="1">
        <name>heme</name>
        <dbReference type="ChEBI" id="CHEBI:30413"/>
    </cofactor>
</comment>
<keyword evidence="3 8" id="KW-0349">Heme</keyword>
<dbReference type="FunFam" id="1.10.630.10:FF:000018">
    <property type="entry name" value="Cytochrome P450 monooxygenase"/>
    <property type="match status" value="1"/>
</dbReference>
<dbReference type="CDD" id="cd11029">
    <property type="entry name" value="CYP107-like"/>
    <property type="match status" value="1"/>
</dbReference>
<evidence type="ECO:0000256" key="1">
    <source>
        <dbReference type="ARBA" id="ARBA00001971"/>
    </source>
</evidence>
<evidence type="ECO:0000256" key="3">
    <source>
        <dbReference type="ARBA" id="ARBA00022617"/>
    </source>
</evidence>
<dbReference type="GO" id="GO:0016705">
    <property type="term" value="F:oxidoreductase activity, acting on paired donors, with incorporation or reduction of molecular oxygen"/>
    <property type="evidence" value="ECO:0007669"/>
    <property type="project" value="InterPro"/>
</dbReference>
<dbReference type="InterPro" id="IPR036396">
    <property type="entry name" value="Cyt_P450_sf"/>
</dbReference>
<comment type="similarity">
    <text evidence="2 8">Belongs to the cytochrome P450 family.</text>
</comment>
<keyword evidence="4 8" id="KW-0479">Metal-binding</keyword>
<protein>
    <submittedName>
        <fullName evidence="9">Cytochrome P450</fullName>
    </submittedName>
</protein>
<dbReference type="AlphaFoldDB" id="A0A4R6PJ93"/>
<dbReference type="InterPro" id="IPR001128">
    <property type="entry name" value="Cyt_P450"/>
</dbReference>
<dbReference type="RefSeq" id="WP_067488376.1">
    <property type="nucleotide sequence ID" value="NZ_SNXK01000004.1"/>
</dbReference>
<dbReference type="Gene3D" id="1.10.630.10">
    <property type="entry name" value="Cytochrome P450"/>
    <property type="match status" value="1"/>
</dbReference>
<dbReference type="InterPro" id="IPR017972">
    <property type="entry name" value="Cyt_P450_CS"/>
</dbReference>
<keyword evidence="6 8" id="KW-0408">Iron</keyword>
<name>A0A4R6PJ93_NOCIG</name>
<keyword evidence="10" id="KW-1185">Reference proteome</keyword>
<evidence type="ECO:0000313" key="10">
    <source>
        <dbReference type="Proteomes" id="UP000295087"/>
    </source>
</evidence>
<gene>
    <name evidence="9" type="ORF">DFR75_10423</name>
</gene>
<dbReference type="PRINTS" id="PR00359">
    <property type="entry name" value="BP450"/>
</dbReference>
<dbReference type="PROSITE" id="PS00086">
    <property type="entry name" value="CYTOCHROME_P450"/>
    <property type="match status" value="1"/>
</dbReference>
<accession>A0A4R6PJ93</accession>
<dbReference type="PANTHER" id="PTHR46696">
    <property type="entry name" value="P450, PUTATIVE (EUROFUNG)-RELATED"/>
    <property type="match status" value="1"/>
</dbReference>
<dbReference type="SUPFAM" id="SSF48264">
    <property type="entry name" value="Cytochrome P450"/>
    <property type="match status" value="1"/>
</dbReference>
<evidence type="ECO:0000256" key="6">
    <source>
        <dbReference type="ARBA" id="ARBA00023004"/>
    </source>
</evidence>
<dbReference type="PRINTS" id="PR00385">
    <property type="entry name" value="P450"/>
</dbReference>
<organism evidence="9 10">
    <name type="scientific">Nocardia ignorata</name>
    <dbReference type="NCBI Taxonomy" id="145285"/>
    <lineage>
        <taxon>Bacteria</taxon>
        <taxon>Bacillati</taxon>
        <taxon>Actinomycetota</taxon>
        <taxon>Actinomycetes</taxon>
        <taxon>Mycobacteriales</taxon>
        <taxon>Nocardiaceae</taxon>
        <taxon>Nocardia</taxon>
    </lineage>
</organism>
<evidence type="ECO:0000256" key="2">
    <source>
        <dbReference type="ARBA" id="ARBA00010617"/>
    </source>
</evidence>
<comment type="caution">
    <text evidence="9">The sequence shown here is derived from an EMBL/GenBank/DDBJ whole genome shotgun (WGS) entry which is preliminary data.</text>
</comment>
<dbReference type="Pfam" id="PF00067">
    <property type="entry name" value="p450"/>
    <property type="match status" value="1"/>
</dbReference>
<dbReference type="Proteomes" id="UP000295087">
    <property type="component" value="Unassembled WGS sequence"/>
</dbReference>
<dbReference type="EMBL" id="SNXK01000004">
    <property type="protein sequence ID" value="TDP37673.1"/>
    <property type="molecule type" value="Genomic_DNA"/>
</dbReference>
<sequence length="401" mass="44307">MTADSIHRLTEDFYRNPQDTYRVLNEHGRVHHVQLPNGLRAWMVTGYDLAKQVLSDPTISKDLYGPAGTLAQLNANIPLRLDPPVNDNLVYSDPPRHTRLRKIAMRALTGRAIREFDSKIPQIAESILESVGTAAEVDILSAYAYPFTVTVVCELIGIDPADRGEFQGWLQTQLSAAGTPEKYAAAASFEKYVYRLMDLRDGRPATDFLSDLMRPPDDGERLERRELVAMVNALLLGGQETTAALIGNSILTMLRRPGLMQELRADPGIVPAFIEEMLRYESSGNVSPPRFTTAPIEIGGQKIDSGQVVVVSLASANRDPNKFERPDELEPNRLDNRHLAFGYGIHRCAGAALARREAQVAVSSLLAHYSDISAATDLETLRWQSSSITHGLVSLPVRVKI</sequence>
<evidence type="ECO:0000256" key="8">
    <source>
        <dbReference type="RuleBase" id="RU000461"/>
    </source>
</evidence>
<dbReference type="PANTHER" id="PTHR46696:SF1">
    <property type="entry name" value="CYTOCHROME P450 YJIB-RELATED"/>
    <property type="match status" value="1"/>
</dbReference>
<evidence type="ECO:0000256" key="7">
    <source>
        <dbReference type="ARBA" id="ARBA00023033"/>
    </source>
</evidence>
<keyword evidence="7 8" id="KW-0503">Monooxygenase</keyword>
<dbReference type="GO" id="GO:0005506">
    <property type="term" value="F:iron ion binding"/>
    <property type="evidence" value="ECO:0007669"/>
    <property type="project" value="InterPro"/>
</dbReference>
<dbReference type="GO" id="GO:0020037">
    <property type="term" value="F:heme binding"/>
    <property type="evidence" value="ECO:0007669"/>
    <property type="project" value="InterPro"/>
</dbReference>
<evidence type="ECO:0000256" key="5">
    <source>
        <dbReference type="ARBA" id="ARBA00023002"/>
    </source>
</evidence>
<keyword evidence="5 8" id="KW-0560">Oxidoreductase</keyword>
<evidence type="ECO:0000256" key="4">
    <source>
        <dbReference type="ARBA" id="ARBA00022723"/>
    </source>
</evidence>
<dbReference type="InterPro" id="IPR002397">
    <property type="entry name" value="Cyt_P450_B"/>
</dbReference>
<proteinExistence type="inferred from homology"/>